<evidence type="ECO:0008006" key="4">
    <source>
        <dbReference type="Google" id="ProtNLM"/>
    </source>
</evidence>
<keyword evidence="1" id="KW-0472">Membrane</keyword>
<dbReference type="Pfam" id="PF14286">
    <property type="entry name" value="DHHW"/>
    <property type="match status" value="1"/>
</dbReference>
<organism evidence="2 3">
    <name type="scientific">Clostridium malenominatum</name>
    <dbReference type="NCBI Taxonomy" id="1539"/>
    <lineage>
        <taxon>Bacteria</taxon>
        <taxon>Bacillati</taxon>
        <taxon>Bacillota</taxon>
        <taxon>Clostridia</taxon>
        <taxon>Eubacteriales</taxon>
        <taxon>Clostridiaceae</taxon>
        <taxon>Clostridium</taxon>
    </lineage>
</organism>
<keyword evidence="3" id="KW-1185">Reference proteome</keyword>
<accession>A0ABN1IRH6</accession>
<dbReference type="Proteomes" id="UP001500339">
    <property type="component" value="Unassembled WGS sequence"/>
</dbReference>
<dbReference type="InterPro" id="IPR025945">
    <property type="entry name" value="DHHW"/>
</dbReference>
<evidence type="ECO:0000256" key="1">
    <source>
        <dbReference type="SAM" id="Phobius"/>
    </source>
</evidence>
<dbReference type="RefSeq" id="WP_343767025.1">
    <property type="nucleotide sequence ID" value="NZ_BAAACF010000001.1"/>
</dbReference>
<name>A0ABN1IRH6_9CLOT</name>
<keyword evidence="1" id="KW-0812">Transmembrane</keyword>
<comment type="caution">
    <text evidence="2">The sequence shown here is derived from an EMBL/GenBank/DDBJ whole genome shotgun (WGS) entry which is preliminary data.</text>
</comment>
<proteinExistence type="predicted"/>
<dbReference type="EMBL" id="BAAACF010000001">
    <property type="protein sequence ID" value="GAA0719907.1"/>
    <property type="molecule type" value="Genomic_DNA"/>
</dbReference>
<evidence type="ECO:0000313" key="3">
    <source>
        <dbReference type="Proteomes" id="UP001500339"/>
    </source>
</evidence>
<feature type="transmembrane region" description="Helical" evidence="1">
    <location>
        <begin position="7"/>
        <end position="28"/>
    </location>
</feature>
<keyword evidence="1" id="KW-1133">Transmembrane helix</keyword>
<protein>
    <recommendedName>
        <fullName evidence="4">AlgX/AlgJ SGNH hydrolase-like domain-containing protein</fullName>
    </recommendedName>
</protein>
<reference evidence="2 3" key="1">
    <citation type="journal article" date="2019" name="Int. J. Syst. Evol. Microbiol.">
        <title>The Global Catalogue of Microorganisms (GCM) 10K type strain sequencing project: providing services to taxonomists for standard genome sequencing and annotation.</title>
        <authorList>
            <consortium name="The Broad Institute Genomics Platform"/>
            <consortium name="The Broad Institute Genome Sequencing Center for Infectious Disease"/>
            <person name="Wu L."/>
            <person name="Ma J."/>
        </authorList>
    </citation>
    <scope>NUCLEOTIDE SEQUENCE [LARGE SCALE GENOMIC DNA]</scope>
    <source>
        <strain evidence="2 3">JCM 1405</strain>
    </source>
</reference>
<sequence>MKSKVKNIAVTLCFIIITCGFMLTNIIMQDGEFSYSERRRLAGVPSYSFEKLISGDLFEEYEKYFLDQFVFRDSFRSLKAMTSRYMFKQKDNNGLYILDGIIYKIEYPLNEKAILNAAQKLNEVYSKYLEDKNVSYSIIPDKNYFTASQKGYLTMDYERILEIIKENVYNMNYIDLFSTLNIKDFYKTDIHWSQDKIIDIADNILKEMGNDIKASDFKYEEKRLSPFYGSYYGQAALKLDPDTLVYLTNSIIENAVVFDPIDKEYSKVYMTDKFKGIDSYNLFLSGPKPVISVTNPSYDTGKELIIFRDSFASSIAPLLIRGYSKITLVDLRYIDTDILGDYVDFSEAEDILFLYNTQVLNNSYMLK</sequence>
<gene>
    <name evidence="2" type="ORF">GCM10008905_08520</name>
</gene>
<evidence type="ECO:0000313" key="2">
    <source>
        <dbReference type="EMBL" id="GAA0719907.1"/>
    </source>
</evidence>